<organism evidence="3 4">
    <name type="scientific">Parvibaculum sedimenti</name>
    <dbReference type="NCBI Taxonomy" id="2608632"/>
    <lineage>
        <taxon>Bacteria</taxon>
        <taxon>Pseudomonadati</taxon>
        <taxon>Pseudomonadota</taxon>
        <taxon>Alphaproteobacteria</taxon>
        <taxon>Hyphomicrobiales</taxon>
        <taxon>Parvibaculaceae</taxon>
        <taxon>Parvibaculum</taxon>
    </lineage>
</organism>
<comment type="caution">
    <text evidence="3">The sequence shown here is derived from an EMBL/GenBank/DDBJ whole genome shotgun (WGS) entry which is preliminary data.</text>
</comment>
<name>A0A6N6VI39_9HYPH</name>
<feature type="compositionally biased region" description="Basic and acidic residues" evidence="1">
    <location>
        <begin position="76"/>
        <end position="86"/>
    </location>
</feature>
<sequence length="264" mass="29456">MVSIDSAHAAFSAQGWARPRRSRLRYWGLAFALLVHVPVYFIVTSEDDMLPRAERLVAVTIFPTPKPRELPPPPKIEPKPKPEPKPARKASRPRPPKVIEKPVEQPKEGLKGAGIMPVAPATDVLDPIPAHKGVALTGNDIRTRMGGREFHLEMGRLDQQGSNRLINTVIELHADGTSKVTLTHYYFQTYHSQYSSTRSESGEGHWWVEGDRWCHQSDIINYGTKDCYDLTADGSVVRLYYAECGNESSTLCKTGRIAAEGEVK</sequence>
<evidence type="ECO:0000313" key="4">
    <source>
        <dbReference type="Proteomes" id="UP000468901"/>
    </source>
</evidence>
<feature type="transmembrane region" description="Helical" evidence="2">
    <location>
        <begin position="24"/>
        <end position="43"/>
    </location>
</feature>
<dbReference type="Proteomes" id="UP000468901">
    <property type="component" value="Unassembled WGS sequence"/>
</dbReference>
<keyword evidence="2" id="KW-1133">Transmembrane helix</keyword>
<evidence type="ECO:0000313" key="3">
    <source>
        <dbReference type="EMBL" id="KAB7740139.1"/>
    </source>
</evidence>
<feature type="region of interest" description="Disordered" evidence="1">
    <location>
        <begin position="64"/>
        <end position="114"/>
    </location>
</feature>
<dbReference type="EMBL" id="WESC01000007">
    <property type="protein sequence ID" value="KAB7740139.1"/>
    <property type="molecule type" value="Genomic_DNA"/>
</dbReference>
<evidence type="ECO:0000256" key="1">
    <source>
        <dbReference type="SAM" id="MobiDB-lite"/>
    </source>
</evidence>
<reference evidence="3 4" key="1">
    <citation type="submission" date="2019-09" db="EMBL/GenBank/DDBJ databases">
        <title>Parvibaculum sedimenti sp. nov., isolated from sediment.</title>
        <authorList>
            <person name="Wang Y."/>
        </authorList>
    </citation>
    <scope>NUCLEOTIDE SEQUENCE [LARGE SCALE GENOMIC DNA]</scope>
    <source>
        <strain evidence="3 4">HXT-9</strain>
    </source>
</reference>
<dbReference type="RefSeq" id="WP_152216025.1">
    <property type="nucleotide sequence ID" value="NZ_JBAQYD010000043.1"/>
</dbReference>
<keyword evidence="4" id="KW-1185">Reference proteome</keyword>
<protein>
    <submittedName>
        <fullName evidence="3">Uncharacterized protein</fullName>
    </submittedName>
</protein>
<proteinExistence type="predicted"/>
<accession>A0A6N6VI39</accession>
<keyword evidence="2" id="KW-0472">Membrane</keyword>
<evidence type="ECO:0000256" key="2">
    <source>
        <dbReference type="SAM" id="Phobius"/>
    </source>
</evidence>
<keyword evidence="2" id="KW-0812">Transmembrane</keyword>
<feature type="compositionally biased region" description="Basic and acidic residues" evidence="1">
    <location>
        <begin position="97"/>
        <end position="110"/>
    </location>
</feature>
<dbReference type="AlphaFoldDB" id="A0A6N6VI39"/>
<gene>
    <name evidence="3" type="ORF">F2P47_09020</name>
</gene>